<evidence type="ECO:0000256" key="1">
    <source>
        <dbReference type="ARBA" id="ARBA00004418"/>
    </source>
</evidence>
<reference evidence="5 6" key="1">
    <citation type="submission" date="2023-08" db="EMBL/GenBank/DDBJ databases">
        <title>Implementing the SeqCode for naming new Mesorhizobium species isolated from Vachellia karroo root nodules.</title>
        <authorList>
            <person name="Van Lill M."/>
        </authorList>
    </citation>
    <scope>NUCLEOTIDE SEQUENCE [LARGE SCALE GENOMIC DNA]</scope>
    <source>
        <strain evidence="5 6">VK3E</strain>
    </source>
</reference>
<evidence type="ECO:0000313" key="5">
    <source>
        <dbReference type="EMBL" id="MDX8443208.1"/>
    </source>
</evidence>
<organism evidence="5 6">
    <name type="scientific">Mesorhizobium australafricanum</name>
    <dbReference type="NCBI Taxonomy" id="3072311"/>
    <lineage>
        <taxon>Bacteria</taxon>
        <taxon>Pseudomonadati</taxon>
        <taxon>Pseudomonadota</taxon>
        <taxon>Alphaproteobacteria</taxon>
        <taxon>Hyphomicrobiales</taxon>
        <taxon>Phyllobacteriaceae</taxon>
        <taxon>Mesorhizobium</taxon>
    </lineage>
</organism>
<dbReference type="InterPro" id="IPR006311">
    <property type="entry name" value="TAT_signal"/>
</dbReference>
<dbReference type="PANTHER" id="PTHR43649:SF12">
    <property type="entry name" value="DIACETYLCHITOBIOSE BINDING PROTEIN DASA"/>
    <property type="match status" value="1"/>
</dbReference>
<keyword evidence="3" id="KW-0574">Periplasm</keyword>
<dbReference type="PANTHER" id="PTHR43649">
    <property type="entry name" value="ARABINOSE-BINDING PROTEIN-RELATED"/>
    <property type="match status" value="1"/>
</dbReference>
<evidence type="ECO:0000256" key="4">
    <source>
        <dbReference type="SAM" id="SignalP"/>
    </source>
</evidence>
<dbReference type="PROSITE" id="PS51318">
    <property type="entry name" value="TAT"/>
    <property type="match status" value="1"/>
</dbReference>
<dbReference type="InterPro" id="IPR050490">
    <property type="entry name" value="Bact_solute-bd_prot1"/>
</dbReference>
<comment type="similarity">
    <text evidence="2">Belongs to the bacterial solute-binding protein 1 family.</text>
</comment>
<keyword evidence="6" id="KW-1185">Reference proteome</keyword>
<dbReference type="InterPro" id="IPR006059">
    <property type="entry name" value="SBP"/>
</dbReference>
<dbReference type="Proteomes" id="UP001272097">
    <property type="component" value="Unassembled WGS sequence"/>
</dbReference>
<comment type="caution">
    <text evidence="5">The sequence shown here is derived from an EMBL/GenBank/DDBJ whole genome shotgun (WGS) entry which is preliminary data.</text>
</comment>
<accession>A0ABU4X5J3</accession>
<name>A0ABU4X5J3_9HYPH</name>
<dbReference type="EMBL" id="JAVIIS010000056">
    <property type="protein sequence ID" value="MDX8443208.1"/>
    <property type="molecule type" value="Genomic_DNA"/>
</dbReference>
<feature type="chain" id="PRO_5045608110" evidence="4">
    <location>
        <begin position="21"/>
        <end position="424"/>
    </location>
</feature>
<gene>
    <name evidence="5" type="ORF">RFM51_26930</name>
</gene>
<keyword evidence="4" id="KW-0732">Signal</keyword>
<evidence type="ECO:0000313" key="6">
    <source>
        <dbReference type="Proteomes" id="UP001272097"/>
    </source>
</evidence>
<evidence type="ECO:0000256" key="3">
    <source>
        <dbReference type="ARBA" id="ARBA00022764"/>
    </source>
</evidence>
<dbReference type="Gene3D" id="3.40.190.10">
    <property type="entry name" value="Periplasmic binding protein-like II"/>
    <property type="match status" value="1"/>
</dbReference>
<dbReference type="Pfam" id="PF01547">
    <property type="entry name" value="SBP_bac_1"/>
    <property type="match status" value="1"/>
</dbReference>
<dbReference type="SUPFAM" id="SSF53850">
    <property type="entry name" value="Periplasmic binding protein-like II"/>
    <property type="match status" value="1"/>
</dbReference>
<dbReference type="RefSeq" id="WP_320217203.1">
    <property type="nucleotide sequence ID" value="NZ_JAVIIS010000056.1"/>
</dbReference>
<protein>
    <submittedName>
        <fullName evidence="5">Extracellular solute-binding protein</fullName>
    </submittedName>
</protein>
<proteinExistence type="inferred from homology"/>
<feature type="signal peptide" evidence="4">
    <location>
        <begin position="1"/>
        <end position="20"/>
    </location>
</feature>
<comment type="subcellular location">
    <subcellularLocation>
        <location evidence="1">Periplasm</location>
    </subcellularLocation>
</comment>
<sequence length="424" mass="46041">MQLTRRHLIITGAVSAAALAAPAVLRAEEKLTVTISHGAPTYQALIAELSSQFALENPSMAVKFVADGDNWDPLLNSTLRASVVGALPDGTWQSLTYARILANRKIAQPVNQFIGNDIKNLQAMGLSKPMIEATTVGSNVYCLPYGTTIPIVYCNMDLLRKAGYSKPQPPSTWDEIHQIGVKVAAMRGNINGGYIEYSSTNAWIFQNLLASYGGRMMNEAQTAIAFDGGEGLQSLQTLFRFGDIGTTDMTIDQARQAFNAGVTAMHIRSASGTTSVAKATAGSFDLAVAQFPLPGPNGRLVGAGHGFFMFAKDPAKQKVVWEFMKFATSSKGQLILAKNTGYIPTNLMALDDRAFLDQYFKINPFHRSVVERLAITGDQFSFPSDSTVKIVQMMANEMRNVVTHKAKPNEALTRMVAQTRKMLG</sequence>
<evidence type="ECO:0000256" key="2">
    <source>
        <dbReference type="ARBA" id="ARBA00008520"/>
    </source>
</evidence>